<keyword evidence="6 11" id="KW-0547">Nucleotide-binding</keyword>
<protein>
    <recommendedName>
        <fullName evidence="11">Arginine--tRNA ligase</fullName>
        <ecNumber evidence="11">6.1.1.19</ecNumber>
    </recommendedName>
    <alternativeName>
        <fullName evidence="11">Arginyl-tRNA synthetase</fullName>
        <shortName evidence="11">ArgRS</shortName>
    </alternativeName>
</protein>
<evidence type="ECO:0000256" key="8">
    <source>
        <dbReference type="ARBA" id="ARBA00022917"/>
    </source>
</evidence>
<proteinExistence type="inferred from homology"/>
<comment type="catalytic activity">
    <reaction evidence="10 11">
        <text>tRNA(Arg) + L-arginine + ATP = L-arginyl-tRNA(Arg) + AMP + diphosphate</text>
        <dbReference type="Rhea" id="RHEA:20301"/>
        <dbReference type="Rhea" id="RHEA-COMP:9658"/>
        <dbReference type="Rhea" id="RHEA-COMP:9673"/>
        <dbReference type="ChEBI" id="CHEBI:30616"/>
        <dbReference type="ChEBI" id="CHEBI:32682"/>
        <dbReference type="ChEBI" id="CHEBI:33019"/>
        <dbReference type="ChEBI" id="CHEBI:78442"/>
        <dbReference type="ChEBI" id="CHEBI:78513"/>
        <dbReference type="ChEBI" id="CHEBI:456215"/>
        <dbReference type="EC" id="6.1.1.19"/>
    </reaction>
</comment>
<dbReference type="HAMAP" id="MF_00123">
    <property type="entry name" value="Arg_tRNA_synth"/>
    <property type="match status" value="1"/>
</dbReference>
<feature type="domain" description="DALR anticodon binding" evidence="13">
    <location>
        <begin position="460"/>
        <end position="576"/>
    </location>
</feature>
<dbReference type="NCBIfam" id="TIGR00456">
    <property type="entry name" value="argS"/>
    <property type="match status" value="1"/>
</dbReference>
<reference evidence="15 16" key="1">
    <citation type="journal article" date="2018" name="Int. J. Syst. Evol. Microbiol.">
        <title>Whole-genome-based revisit of Photorhabdus phylogeny: proposal for the elevation of most Photorhabdus subspecies to the species level and description of one novel species Photorhabdus bodei sp. nov., and one novel subspecies Photorhabdus laumondii subsp. clarkei subsp. nov.</title>
        <authorList>
            <person name="Machado R.A.R."/>
            <person name="Wuthrich D."/>
            <person name="Kuhnert P."/>
            <person name="Arce C.C.M."/>
            <person name="Thonen L."/>
            <person name="Ruiz C."/>
            <person name="Zhang X."/>
            <person name="Robert C.A.M."/>
            <person name="Karimi J."/>
            <person name="Kamali S."/>
            <person name="Ma J."/>
            <person name="Bruggmann R."/>
            <person name="Erb M."/>
        </authorList>
    </citation>
    <scope>NUCLEOTIDE SEQUENCE [LARGE SCALE GENOMIC DNA]</scope>
    <source>
        <strain evidence="15 16">LJ24-63</strain>
    </source>
</reference>
<dbReference type="InterPro" id="IPR001412">
    <property type="entry name" value="aa-tRNA-synth_I_CS"/>
</dbReference>
<dbReference type="SUPFAM" id="SSF55190">
    <property type="entry name" value="Arginyl-tRNA synthetase (ArgRS), N-terminal 'additional' domain"/>
    <property type="match status" value="1"/>
</dbReference>
<dbReference type="GeneID" id="88806788"/>
<dbReference type="CDD" id="cd00671">
    <property type="entry name" value="ArgRS_core"/>
    <property type="match status" value="1"/>
</dbReference>
<dbReference type="InterPro" id="IPR009080">
    <property type="entry name" value="tRNAsynth_Ia_anticodon-bd"/>
</dbReference>
<accession>A0A329X789</accession>
<dbReference type="Proteomes" id="UP000250919">
    <property type="component" value="Unassembled WGS sequence"/>
</dbReference>
<keyword evidence="7 11" id="KW-0067">ATP-binding</keyword>
<dbReference type="FunFam" id="3.40.50.620:FF:000030">
    <property type="entry name" value="Arginine--tRNA ligase"/>
    <property type="match status" value="1"/>
</dbReference>
<organism evidence="15 16">
    <name type="scientific">Photorhabdus bodei</name>
    <dbReference type="NCBI Taxonomy" id="2029681"/>
    <lineage>
        <taxon>Bacteria</taxon>
        <taxon>Pseudomonadati</taxon>
        <taxon>Pseudomonadota</taxon>
        <taxon>Gammaproteobacteria</taxon>
        <taxon>Enterobacterales</taxon>
        <taxon>Morganellaceae</taxon>
        <taxon>Photorhabdus</taxon>
    </lineage>
</organism>
<keyword evidence="8 11" id="KW-0648">Protein biosynthesis</keyword>
<evidence type="ECO:0000256" key="9">
    <source>
        <dbReference type="ARBA" id="ARBA00023146"/>
    </source>
</evidence>
<feature type="short sequence motif" description="'HIGH' region" evidence="11">
    <location>
        <begin position="122"/>
        <end position="132"/>
    </location>
</feature>
<dbReference type="GO" id="GO:0006420">
    <property type="term" value="P:arginyl-tRNA aminoacylation"/>
    <property type="evidence" value="ECO:0007669"/>
    <property type="project" value="UniProtKB-UniRule"/>
</dbReference>
<dbReference type="EMBL" id="NSCM01000022">
    <property type="protein sequence ID" value="RAX11522.1"/>
    <property type="molecule type" value="Genomic_DNA"/>
</dbReference>
<dbReference type="InterPro" id="IPR005148">
    <property type="entry name" value="Arg-tRNA-synth_N"/>
</dbReference>
<dbReference type="InterPro" id="IPR008909">
    <property type="entry name" value="DALR_anticod-bd"/>
</dbReference>
<keyword evidence="9 11" id="KW-0030">Aminoacyl-tRNA synthetase</keyword>
<dbReference type="GO" id="GO:0005524">
    <property type="term" value="F:ATP binding"/>
    <property type="evidence" value="ECO:0007669"/>
    <property type="project" value="UniProtKB-UniRule"/>
</dbReference>
<dbReference type="Pfam" id="PF00750">
    <property type="entry name" value="tRNA-synt_1d"/>
    <property type="match status" value="1"/>
</dbReference>
<dbReference type="SMART" id="SM01016">
    <property type="entry name" value="Arg_tRNA_synt_N"/>
    <property type="match status" value="1"/>
</dbReference>
<dbReference type="Gene3D" id="3.40.50.620">
    <property type="entry name" value="HUPs"/>
    <property type="match status" value="1"/>
</dbReference>
<dbReference type="CDD" id="cd07956">
    <property type="entry name" value="Anticodon_Ia_Arg"/>
    <property type="match status" value="1"/>
</dbReference>
<dbReference type="PANTHER" id="PTHR11956">
    <property type="entry name" value="ARGINYL-TRNA SYNTHETASE"/>
    <property type="match status" value="1"/>
</dbReference>
<dbReference type="Gene3D" id="1.10.730.10">
    <property type="entry name" value="Isoleucyl-tRNA Synthetase, Domain 1"/>
    <property type="match status" value="1"/>
</dbReference>
<comment type="similarity">
    <text evidence="2 11 12">Belongs to the class-I aminoacyl-tRNA synthetase family.</text>
</comment>
<feature type="domain" description="Arginyl tRNA synthetase N-terminal" evidence="14">
    <location>
        <begin position="1"/>
        <end position="87"/>
    </location>
</feature>
<evidence type="ECO:0000259" key="13">
    <source>
        <dbReference type="SMART" id="SM00836"/>
    </source>
</evidence>
<dbReference type="SMART" id="SM00836">
    <property type="entry name" value="DALR_1"/>
    <property type="match status" value="1"/>
</dbReference>
<dbReference type="InterPro" id="IPR014729">
    <property type="entry name" value="Rossmann-like_a/b/a_fold"/>
</dbReference>
<dbReference type="PANTHER" id="PTHR11956:SF5">
    <property type="entry name" value="ARGININE--TRNA LIGASE, CYTOPLASMIC"/>
    <property type="match status" value="1"/>
</dbReference>
<dbReference type="InterPro" id="IPR035684">
    <property type="entry name" value="ArgRS_core"/>
</dbReference>
<evidence type="ECO:0000256" key="7">
    <source>
        <dbReference type="ARBA" id="ARBA00022840"/>
    </source>
</evidence>
<evidence type="ECO:0000256" key="11">
    <source>
        <dbReference type="HAMAP-Rule" id="MF_00123"/>
    </source>
</evidence>
<dbReference type="Pfam" id="PF03485">
    <property type="entry name" value="Arg_tRNA_synt_N"/>
    <property type="match status" value="1"/>
</dbReference>
<keyword evidence="5 11" id="KW-0436">Ligase</keyword>
<dbReference type="SUPFAM" id="SSF52374">
    <property type="entry name" value="Nucleotidylyl transferase"/>
    <property type="match status" value="1"/>
</dbReference>
<dbReference type="GO" id="GO:0004814">
    <property type="term" value="F:arginine-tRNA ligase activity"/>
    <property type="evidence" value="ECO:0007669"/>
    <property type="project" value="UniProtKB-UniRule"/>
</dbReference>
<dbReference type="RefSeq" id="WP_112895638.1">
    <property type="nucleotide sequence ID" value="NZ_CAWNYH010000022.1"/>
</dbReference>
<keyword evidence="4 11" id="KW-0963">Cytoplasm</keyword>
<evidence type="ECO:0000313" key="16">
    <source>
        <dbReference type="Proteomes" id="UP000250919"/>
    </source>
</evidence>
<dbReference type="GO" id="GO:0005737">
    <property type="term" value="C:cytoplasm"/>
    <property type="evidence" value="ECO:0007669"/>
    <property type="project" value="UniProtKB-SubCell"/>
</dbReference>
<dbReference type="PRINTS" id="PR01038">
    <property type="entry name" value="TRNASYNTHARG"/>
</dbReference>
<evidence type="ECO:0000313" key="15">
    <source>
        <dbReference type="EMBL" id="RAX11522.1"/>
    </source>
</evidence>
<evidence type="ECO:0000259" key="14">
    <source>
        <dbReference type="SMART" id="SM01016"/>
    </source>
</evidence>
<comment type="subunit">
    <text evidence="3 11">Monomer.</text>
</comment>
<sequence>MNIQAILSEKVSQALIAAGAPADSEAHIRQSAKAQFGDYQANGVMAAAKKVGMPPRQLAEKVVNLLNLQGIANKVEIAGPGFINIFLDKAWIAANIETALKDEKLGVTPAKPQTIVVDYSAPNVAKQMHVGHLRSTIIGDAAVRTLEFLGHKIIRANHVGDWGTQFGMLIAYLEKVQNENASDMALSDLEAFYREAKKHYDEDEAFAIRARSYVVKLQGGDEYCRTMWRKLVDITMAQNQQTYDRLNVTLTKDSVMGESLYNDLLPGIVADLKQQGLAVESDGATVVYLDEYKNKEGEPMGVIIQKKDGGYLYTTTDIACAKYRYETLHADRVLYYIDSRQHQHLMQAWTIVRKAGYVPKSVSLEHHMFGMMLGKDGKPFKTRAGGTVRLTDLLDEAIERANTLIREKNPDMPEDELKKVVEAVGIGAVKYADLSKSRTTDYIFDWDNMLAFEGNTAPYMQYAYTRVASIFKRAEIDESSLTLPVILNEDREQTLATRLLQFEEAITTVAREGTPHVMCAYLYDLAGLFSCFYEHCQILNAESEELRQSRLKLALLTAKTLKQGLNTLGIETIERM</sequence>
<evidence type="ECO:0000256" key="5">
    <source>
        <dbReference type="ARBA" id="ARBA00022598"/>
    </source>
</evidence>
<dbReference type="FunFam" id="3.30.1360.70:FF:000001">
    <property type="entry name" value="Arginine--tRNA ligase"/>
    <property type="match status" value="1"/>
</dbReference>
<dbReference type="AlphaFoldDB" id="A0A329X789"/>
<evidence type="ECO:0000256" key="6">
    <source>
        <dbReference type="ARBA" id="ARBA00022741"/>
    </source>
</evidence>
<dbReference type="SUPFAM" id="SSF47323">
    <property type="entry name" value="Anticodon-binding domain of a subclass of class I aminoacyl-tRNA synthetases"/>
    <property type="match status" value="1"/>
</dbReference>
<dbReference type="InterPro" id="IPR036695">
    <property type="entry name" value="Arg-tRNA-synth_N_sf"/>
</dbReference>
<evidence type="ECO:0000256" key="4">
    <source>
        <dbReference type="ARBA" id="ARBA00022490"/>
    </source>
</evidence>
<evidence type="ECO:0000256" key="1">
    <source>
        <dbReference type="ARBA" id="ARBA00004496"/>
    </source>
</evidence>
<dbReference type="EC" id="6.1.1.19" evidence="11"/>
<evidence type="ECO:0000256" key="3">
    <source>
        <dbReference type="ARBA" id="ARBA00011245"/>
    </source>
</evidence>
<dbReference type="InterPro" id="IPR001278">
    <property type="entry name" value="Arg-tRNA-ligase"/>
</dbReference>
<dbReference type="FunFam" id="1.10.730.10:FF:000001">
    <property type="entry name" value="Arginine--tRNA ligase"/>
    <property type="match status" value="1"/>
</dbReference>
<evidence type="ECO:0000256" key="12">
    <source>
        <dbReference type="RuleBase" id="RU363038"/>
    </source>
</evidence>
<comment type="subcellular location">
    <subcellularLocation>
        <location evidence="1 11">Cytoplasm</location>
    </subcellularLocation>
</comment>
<dbReference type="PROSITE" id="PS00178">
    <property type="entry name" value="AA_TRNA_LIGASE_I"/>
    <property type="match status" value="1"/>
</dbReference>
<dbReference type="Gene3D" id="3.30.1360.70">
    <property type="entry name" value="Arginyl tRNA synthetase N-terminal domain"/>
    <property type="match status" value="1"/>
</dbReference>
<evidence type="ECO:0000256" key="2">
    <source>
        <dbReference type="ARBA" id="ARBA00005594"/>
    </source>
</evidence>
<comment type="caution">
    <text evidence="15">The sequence shown here is derived from an EMBL/GenBank/DDBJ whole genome shotgun (WGS) entry which is preliminary data.</text>
</comment>
<dbReference type="Pfam" id="PF05746">
    <property type="entry name" value="DALR_1"/>
    <property type="match status" value="1"/>
</dbReference>
<name>A0A329X789_9GAMM</name>
<evidence type="ECO:0000256" key="10">
    <source>
        <dbReference type="ARBA" id="ARBA00049339"/>
    </source>
</evidence>
<gene>
    <name evidence="11" type="primary">argS</name>
    <name evidence="15" type="ORF">CKY02_13100</name>
</gene>